<name>A0A5C4TB78_9BACL</name>
<dbReference type="EMBL" id="VDCQ01000016">
    <property type="protein sequence ID" value="TNJ65699.1"/>
    <property type="molecule type" value="Genomic_DNA"/>
</dbReference>
<reference evidence="2 3" key="1">
    <citation type="submission" date="2019-05" db="EMBL/GenBank/DDBJ databases">
        <title>We sequenced the genome of Paenibacillus hemerocallicola KCTC 33185 for further insight into its adaptation and study the phylogeny of Paenibacillus.</title>
        <authorList>
            <person name="Narsing Rao M.P."/>
        </authorList>
    </citation>
    <scope>NUCLEOTIDE SEQUENCE [LARGE SCALE GENOMIC DNA]</scope>
    <source>
        <strain evidence="2 3">KCTC 33185</strain>
    </source>
</reference>
<evidence type="ECO:0000313" key="3">
    <source>
        <dbReference type="Proteomes" id="UP000307943"/>
    </source>
</evidence>
<feature type="region of interest" description="Disordered" evidence="1">
    <location>
        <begin position="36"/>
        <end position="55"/>
    </location>
</feature>
<comment type="caution">
    <text evidence="2">The sequence shown here is derived from an EMBL/GenBank/DDBJ whole genome shotgun (WGS) entry which is preliminary data.</text>
</comment>
<evidence type="ECO:0000256" key="1">
    <source>
        <dbReference type="SAM" id="MobiDB-lite"/>
    </source>
</evidence>
<evidence type="ECO:0000313" key="2">
    <source>
        <dbReference type="EMBL" id="TNJ65699.1"/>
    </source>
</evidence>
<dbReference type="InterPro" id="IPR006059">
    <property type="entry name" value="SBP"/>
</dbReference>
<dbReference type="SUPFAM" id="SSF53850">
    <property type="entry name" value="Periplasmic binding protein-like II"/>
    <property type="match status" value="1"/>
</dbReference>
<dbReference type="PANTHER" id="PTHR43649:SF12">
    <property type="entry name" value="DIACETYLCHITOBIOSE BINDING PROTEIN DASA"/>
    <property type="match status" value="1"/>
</dbReference>
<dbReference type="Proteomes" id="UP000307943">
    <property type="component" value="Unassembled WGS sequence"/>
</dbReference>
<organism evidence="2 3">
    <name type="scientific">Paenibacillus hemerocallicola</name>
    <dbReference type="NCBI Taxonomy" id="1172614"/>
    <lineage>
        <taxon>Bacteria</taxon>
        <taxon>Bacillati</taxon>
        <taxon>Bacillota</taxon>
        <taxon>Bacilli</taxon>
        <taxon>Bacillales</taxon>
        <taxon>Paenibacillaceae</taxon>
        <taxon>Paenibacillus</taxon>
    </lineage>
</organism>
<dbReference type="Pfam" id="PF01547">
    <property type="entry name" value="SBP_bac_1"/>
    <property type="match status" value="1"/>
</dbReference>
<dbReference type="PANTHER" id="PTHR43649">
    <property type="entry name" value="ARABINOSE-BINDING PROTEIN-RELATED"/>
    <property type="match status" value="1"/>
</dbReference>
<dbReference type="Gene3D" id="3.40.190.10">
    <property type="entry name" value="Periplasmic binding protein-like II"/>
    <property type="match status" value="2"/>
</dbReference>
<gene>
    <name evidence="2" type="ORF">FE784_13670</name>
</gene>
<accession>A0A5C4TB78</accession>
<proteinExistence type="predicted"/>
<keyword evidence="3" id="KW-1185">Reference proteome</keyword>
<dbReference type="InterPro" id="IPR050490">
    <property type="entry name" value="Bact_solute-bd_prot1"/>
</dbReference>
<dbReference type="OrthoDB" id="353914at2"/>
<dbReference type="AlphaFoldDB" id="A0A5C4TB78"/>
<protein>
    <submittedName>
        <fullName evidence="2">Extracellular solute-binding protein</fullName>
    </submittedName>
</protein>
<feature type="compositionally biased region" description="Basic and acidic residues" evidence="1">
    <location>
        <begin position="39"/>
        <end position="50"/>
    </location>
</feature>
<sequence length="555" mass="61383">MEGEHMSIANGLIRTGLAACAAAFLVTGCFSDKPGATKKATEVRNPKEESGAGGSKFVLGQSPLAFSLYGNYDWYEMQPWGGDPATRWIKESKKVSVTNIPSGGKAAQTFQAMLDSGQLPDVIFTERGTDVERLRKAGKLVPLDPYLDKYPNLKKWAGAGTLDLLRSEDGKLYQFPNWHTSTPTGNGGYSINMKLYEELGSPQLETFDDLYRYLQLVKQKYPNVVPFEVTIFGQGVDLLYSGFADDHPTLFISQLAVPQGDRLTSIFSDPVYKETMLYASKLYREKLMGANALSQTLEQVRHKVTSGAVAVMAAYNVTDLTRRGNLTQQEAASGVGYKLIWPLRKAGVDRHKVWPTQYDSTGWNSSVITTGAANPEGLYAYLDWLTGEEGQRVLNFGPESLYWSGTDEAGIPVLKPNYYDETGEINRLLGVWDTFQWAGNSTYMSKAWESVEKQRALHERGKEPQASIPLQTSFDATAFVNLDPAPESEEGKIAEIVRGIYDEAKAAMLNAKSDAEVVAALEQASKAANEAGYERLLQFKTAKWLDNKRKLDAKK</sequence>